<dbReference type="Proteomes" id="UP001589647">
    <property type="component" value="Unassembled WGS sequence"/>
</dbReference>
<dbReference type="Pfam" id="PF00486">
    <property type="entry name" value="Trans_reg_C"/>
    <property type="match status" value="1"/>
</dbReference>
<protein>
    <submittedName>
        <fullName evidence="7">BTAD domain-containing putative transcriptional regulator</fullName>
    </submittedName>
</protein>
<dbReference type="PANTHER" id="PTHR35807:SF1">
    <property type="entry name" value="TRANSCRIPTIONAL REGULATOR REDD"/>
    <property type="match status" value="1"/>
</dbReference>
<evidence type="ECO:0000256" key="1">
    <source>
        <dbReference type="ARBA" id="ARBA00005820"/>
    </source>
</evidence>
<evidence type="ECO:0000256" key="4">
    <source>
        <dbReference type="ARBA" id="ARBA00023163"/>
    </source>
</evidence>
<sequence length="603" mass="64600">MGFGVLGTVEVWRGNERLEVGTPRNRAVLARLLLSPGRVIPVDQLLDDLWEGAPPPQALSSLRTFVCRLRRVVEPPAQEPGRPSVLITEPRGYVLRVEEAALDSARFERLLQQARAAAEPRTALDLVDEALGLWRGPAYAEFAHTLWARGEATRLQELQLGATERRLDTLLALGRHAEAVPALEAHARAQPTREEGWRLLALGLYRSSRQGDALAVLAEARRYLADELGVDPGPELRKLEADILAQTSELDLPPEPVTIRKPVTRLRCLGRDDQLAAAGAAMAAAESGTGGSLLFDGVPGAGRTQLLRGVEALADMRGFQVAQAQAHPLESEYDYGVARQIFEPILYALPAQERQRLLSGTVEPAADIVWHNRPSSGGPGALHALYRLAVRLAERVPLLILIDDLQWCDPGSLRWLAYLARRIERVPLLVAASRATGVPAGDGQLLESLCSIFGLVRLDGLPREAAAALAGELFGAEPEPAFVSSCLRATGGNTFLLTEHMRARGAGERSTSIERWVAGQLRHAGPGAAALAEAVAALDDDAEFHAVADLAGLPDSQAAAALSALVGMGILGDGSPLRFTQPVVRQAVLEGVRAGVPQFALSP</sequence>
<dbReference type="Gene3D" id="1.25.40.10">
    <property type="entry name" value="Tetratricopeptide repeat domain"/>
    <property type="match status" value="1"/>
</dbReference>
<dbReference type="PROSITE" id="PS51755">
    <property type="entry name" value="OMPR_PHOB"/>
    <property type="match status" value="1"/>
</dbReference>
<reference evidence="7 8" key="1">
    <citation type="submission" date="2024-09" db="EMBL/GenBank/DDBJ databases">
        <authorList>
            <person name="Sun Q."/>
            <person name="Mori K."/>
        </authorList>
    </citation>
    <scope>NUCLEOTIDE SEQUENCE [LARGE SCALE GENOMIC DNA]</scope>
    <source>
        <strain evidence="7 8">CCM 3426</strain>
    </source>
</reference>
<dbReference type="CDD" id="cd15831">
    <property type="entry name" value="BTAD"/>
    <property type="match status" value="1"/>
</dbReference>
<dbReference type="InterPro" id="IPR011990">
    <property type="entry name" value="TPR-like_helical_dom_sf"/>
</dbReference>
<evidence type="ECO:0000259" key="6">
    <source>
        <dbReference type="PROSITE" id="PS51755"/>
    </source>
</evidence>
<gene>
    <name evidence="7" type="ORF">ACFFV7_39065</name>
</gene>
<organism evidence="7 8">
    <name type="scientific">Nonomuraea spiralis</name>
    <dbReference type="NCBI Taxonomy" id="46182"/>
    <lineage>
        <taxon>Bacteria</taxon>
        <taxon>Bacillati</taxon>
        <taxon>Actinomycetota</taxon>
        <taxon>Actinomycetes</taxon>
        <taxon>Streptosporangiales</taxon>
        <taxon>Streptosporangiaceae</taxon>
        <taxon>Nonomuraea</taxon>
    </lineage>
</organism>
<keyword evidence="4" id="KW-0804">Transcription</keyword>
<dbReference type="SMART" id="SM01043">
    <property type="entry name" value="BTAD"/>
    <property type="match status" value="1"/>
</dbReference>
<dbReference type="InterPro" id="IPR005158">
    <property type="entry name" value="BTAD"/>
</dbReference>
<dbReference type="CDD" id="cd00383">
    <property type="entry name" value="trans_reg_C"/>
    <property type="match status" value="1"/>
</dbReference>
<dbReference type="EMBL" id="JBHMEI010000048">
    <property type="protein sequence ID" value="MFB9207243.1"/>
    <property type="molecule type" value="Genomic_DNA"/>
</dbReference>
<dbReference type="SUPFAM" id="SSF52540">
    <property type="entry name" value="P-loop containing nucleoside triphosphate hydrolases"/>
    <property type="match status" value="1"/>
</dbReference>
<evidence type="ECO:0000256" key="5">
    <source>
        <dbReference type="PROSITE-ProRule" id="PRU01091"/>
    </source>
</evidence>
<dbReference type="SUPFAM" id="SSF48452">
    <property type="entry name" value="TPR-like"/>
    <property type="match status" value="1"/>
</dbReference>
<dbReference type="InterPro" id="IPR041664">
    <property type="entry name" value="AAA_16"/>
</dbReference>
<dbReference type="Pfam" id="PF13191">
    <property type="entry name" value="AAA_16"/>
    <property type="match status" value="1"/>
</dbReference>
<comment type="similarity">
    <text evidence="1">Belongs to the AfsR/DnrI/RedD regulatory family.</text>
</comment>
<feature type="DNA-binding region" description="OmpR/PhoB-type" evidence="5">
    <location>
        <begin position="1"/>
        <end position="97"/>
    </location>
</feature>
<keyword evidence="3 5" id="KW-0238">DNA-binding</keyword>
<feature type="domain" description="OmpR/PhoB-type" evidence="6">
    <location>
        <begin position="1"/>
        <end position="97"/>
    </location>
</feature>
<evidence type="ECO:0000313" key="8">
    <source>
        <dbReference type="Proteomes" id="UP001589647"/>
    </source>
</evidence>
<dbReference type="PANTHER" id="PTHR35807">
    <property type="entry name" value="TRANSCRIPTIONAL REGULATOR REDD-RELATED"/>
    <property type="match status" value="1"/>
</dbReference>
<name>A0ABV5IT54_9ACTN</name>
<comment type="caution">
    <text evidence="7">The sequence shown here is derived from an EMBL/GenBank/DDBJ whole genome shotgun (WGS) entry which is preliminary data.</text>
</comment>
<dbReference type="SMART" id="SM00862">
    <property type="entry name" value="Trans_reg_C"/>
    <property type="match status" value="1"/>
</dbReference>
<dbReference type="SUPFAM" id="SSF46894">
    <property type="entry name" value="C-terminal effector domain of the bipartite response regulators"/>
    <property type="match status" value="1"/>
</dbReference>
<evidence type="ECO:0000256" key="2">
    <source>
        <dbReference type="ARBA" id="ARBA00023015"/>
    </source>
</evidence>
<accession>A0ABV5IT54</accession>
<evidence type="ECO:0000256" key="3">
    <source>
        <dbReference type="ARBA" id="ARBA00023125"/>
    </source>
</evidence>
<dbReference type="InterPro" id="IPR001867">
    <property type="entry name" value="OmpR/PhoB-type_DNA-bd"/>
</dbReference>
<keyword evidence="2" id="KW-0805">Transcription regulation</keyword>
<dbReference type="Gene3D" id="1.10.10.10">
    <property type="entry name" value="Winged helix-like DNA-binding domain superfamily/Winged helix DNA-binding domain"/>
    <property type="match status" value="1"/>
</dbReference>
<dbReference type="Pfam" id="PF03704">
    <property type="entry name" value="BTAD"/>
    <property type="match status" value="1"/>
</dbReference>
<dbReference type="InterPro" id="IPR016032">
    <property type="entry name" value="Sig_transdc_resp-reg_C-effctor"/>
</dbReference>
<dbReference type="InterPro" id="IPR051677">
    <property type="entry name" value="AfsR-DnrI-RedD_regulator"/>
</dbReference>
<keyword evidence="8" id="KW-1185">Reference proteome</keyword>
<dbReference type="RefSeq" id="WP_189653864.1">
    <property type="nucleotide sequence ID" value="NZ_BMRC01000050.1"/>
</dbReference>
<proteinExistence type="inferred from homology"/>
<dbReference type="InterPro" id="IPR036388">
    <property type="entry name" value="WH-like_DNA-bd_sf"/>
</dbReference>
<dbReference type="InterPro" id="IPR027417">
    <property type="entry name" value="P-loop_NTPase"/>
</dbReference>
<evidence type="ECO:0000313" key="7">
    <source>
        <dbReference type="EMBL" id="MFB9207243.1"/>
    </source>
</evidence>